<evidence type="ECO:0000313" key="2">
    <source>
        <dbReference type="EMBL" id="GGP22103.1"/>
    </source>
</evidence>
<gene>
    <name evidence="2" type="ORF">GCM10007981_16820</name>
</gene>
<dbReference type="InterPro" id="IPR052541">
    <property type="entry name" value="SQRD"/>
</dbReference>
<accession>A0A830GVC5</accession>
<dbReference type="GO" id="GO:0016491">
    <property type="term" value="F:oxidoreductase activity"/>
    <property type="evidence" value="ECO:0007669"/>
    <property type="project" value="InterPro"/>
</dbReference>
<dbReference type="OrthoDB" id="38899at2157"/>
<dbReference type="AlphaFoldDB" id="A0A830GVC5"/>
<dbReference type="InterPro" id="IPR023753">
    <property type="entry name" value="FAD/NAD-binding_dom"/>
</dbReference>
<reference evidence="2" key="2">
    <citation type="submission" date="2020-09" db="EMBL/GenBank/DDBJ databases">
        <authorList>
            <person name="Sun Q."/>
            <person name="Ohkuma M."/>
        </authorList>
    </citation>
    <scope>NUCLEOTIDE SEQUENCE</scope>
    <source>
        <strain evidence="2">JCM 10088</strain>
    </source>
</reference>
<dbReference type="EMBL" id="BMNL01000004">
    <property type="protein sequence ID" value="GGP22103.1"/>
    <property type="molecule type" value="Genomic_DNA"/>
</dbReference>
<dbReference type="Gene3D" id="3.50.50.60">
    <property type="entry name" value="FAD/NAD(P)-binding domain"/>
    <property type="match status" value="2"/>
</dbReference>
<proteinExistence type="predicted"/>
<dbReference type="PANTHER" id="PTHR43755:SF1">
    <property type="entry name" value="FAD-DEPENDENT PYRIDINE NUCLEOTIDE-DISULPHIDE OXIDOREDUCTASE"/>
    <property type="match status" value="1"/>
</dbReference>
<comment type="caution">
    <text evidence="2">The sequence shown here is derived from an EMBL/GenBank/DDBJ whole genome shotgun (WGS) entry which is preliminary data.</text>
</comment>
<keyword evidence="3" id="KW-1185">Reference proteome</keyword>
<sequence>MKRILILGAGAAGVMIANRLARELRDKISRGEVEVALMDRGFKHVLQAGFTYIPFGVLSPRDLVRPIRSLVNPRVRLMLGDAGAAEEINAGDRIVKTRTGNVGYDYLVVASGAEYDYDFIGGLRDAGVTYYSMEGALALRDALREFRGGTIVTVAVEAMYKCPGAPNKFNLMLDSFLRNVRGNRDDVEIVTLWPSEHVHAQAQYHKAAMEEYEARNVEVRLNWIIDSVDARGRTVKSLDGEEVKYDLLIYIPKHVGSPVARSLSKDPDGWLNVDRNTLNLVLDRFKMDDIYVAGDAGPTWITKAASNAHYEAPIIVSNIVDELGGGRRYWGETICPFVSDLPSAAGHQGRAWIPIWTYDSPTPPFRGTRYGWMFNLMYLDIYWDALARGLV</sequence>
<evidence type="ECO:0000313" key="3">
    <source>
        <dbReference type="Proteomes" id="UP000610960"/>
    </source>
</evidence>
<organism evidence="2 3">
    <name type="scientific">Thermocladium modestius</name>
    <dbReference type="NCBI Taxonomy" id="62609"/>
    <lineage>
        <taxon>Archaea</taxon>
        <taxon>Thermoproteota</taxon>
        <taxon>Thermoprotei</taxon>
        <taxon>Thermoproteales</taxon>
        <taxon>Thermoproteaceae</taxon>
        <taxon>Thermocladium</taxon>
    </lineage>
</organism>
<dbReference type="RefSeq" id="WP_188596965.1">
    <property type="nucleotide sequence ID" value="NZ_BMNL01000004.1"/>
</dbReference>
<dbReference type="InterPro" id="IPR036188">
    <property type="entry name" value="FAD/NAD-bd_sf"/>
</dbReference>
<name>A0A830GVC5_9CREN</name>
<feature type="domain" description="FAD/NAD(P)-binding" evidence="1">
    <location>
        <begin position="3"/>
        <end position="308"/>
    </location>
</feature>
<dbReference type="SUPFAM" id="SSF51905">
    <property type="entry name" value="FAD/NAD(P)-binding domain"/>
    <property type="match status" value="2"/>
</dbReference>
<dbReference type="PANTHER" id="PTHR43755">
    <property type="match status" value="1"/>
</dbReference>
<protein>
    <submittedName>
        <fullName evidence="2">Pyridine nucleotide-disulfide oxidoreductase</fullName>
    </submittedName>
</protein>
<evidence type="ECO:0000259" key="1">
    <source>
        <dbReference type="Pfam" id="PF07992"/>
    </source>
</evidence>
<reference evidence="2" key="1">
    <citation type="journal article" date="2014" name="Int. J. Syst. Evol. Microbiol.">
        <title>Complete genome sequence of Corynebacterium casei LMG S-19264T (=DSM 44701T), isolated from a smear-ripened cheese.</title>
        <authorList>
            <consortium name="US DOE Joint Genome Institute (JGI-PGF)"/>
            <person name="Walter F."/>
            <person name="Albersmeier A."/>
            <person name="Kalinowski J."/>
            <person name="Ruckert C."/>
        </authorList>
    </citation>
    <scope>NUCLEOTIDE SEQUENCE</scope>
    <source>
        <strain evidence="2">JCM 10088</strain>
    </source>
</reference>
<dbReference type="Pfam" id="PF07992">
    <property type="entry name" value="Pyr_redox_2"/>
    <property type="match status" value="1"/>
</dbReference>
<dbReference type="Proteomes" id="UP000610960">
    <property type="component" value="Unassembled WGS sequence"/>
</dbReference>